<protein>
    <submittedName>
        <fullName evidence="4">Probable methyl-accepting chemotaxis sensory transducer</fullName>
    </submittedName>
</protein>
<reference evidence="4" key="1">
    <citation type="journal article" date="2004" name="Nature">
        <title>Community structure and metabolism through reconstruction of microbial genomes from the environment.</title>
        <authorList>
            <person name="Tyson G.W."/>
            <person name="Chapman J."/>
            <person name="Hugenholtz P."/>
            <person name="Allen E.E."/>
            <person name="Ram R.J."/>
            <person name="Richardson P.M."/>
            <person name="Solovyev V.V."/>
            <person name="Rubin E.M."/>
            <person name="Rokhsar D.S."/>
            <person name="Banfield J.F."/>
        </authorList>
    </citation>
    <scope>NUCLEOTIDE SEQUENCE [LARGE SCALE GENOMIC DNA]</scope>
</reference>
<dbReference type="AlphaFoldDB" id="B6AS74"/>
<dbReference type="GO" id="GO:0016020">
    <property type="term" value="C:membrane"/>
    <property type="evidence" value="ECO:0007669"/>
    <property type="project" value="InterPro"/>
</dbReference>
<evidence type="ECO:0000259" key="3">
    <source>
        <dbReference type="PROSITE" id="PS50111"/>
    </source>
</evidence>
<dbReference type="EMBL" id="DS995262">
    <property type="protein sequence ID" value="EDZ38308.1"/>
    <property type="molecule type" value="Genomic_DNA"/>
</dbReference>
<proteinExistence type="predicted"/>
<dbReference type="PROSITE" id="PS50111">
    <property type="entry name" value="CHEMOTAXIS_TRANSDUC_2"/>
    <property type="match status" value="1"/>
</dbReference>
<evidence type="ECO:0000256" key="2">
    <source>
        <dbReference type="PROSITE-ProRule" id="PRU00284"/>
    </source>
</evidence>
<dbReference type="GO" id="GO:0007165">
    <property type="term" value="P:signal transduction"/>
    <property type="evidence" value="ECO:0007669"/>
    <property type="project" value="UniProtKB-KW"/>
</dbReference>
<keyword evidence="1 2" id="KW-0807">Transducer</keyword>
<gene>
    <name evidence="4" type="ORF">CGL2_11278014</name>
</gene>
<organism evidence="4">
    <name type="scientific">Leptospirillum sp. Group II '5-way CG'</name>
    <dbReference type="NCBI Taxonomy" id="419541"/>
    <lineage>
        <taxon>Bacteria</taxon>
        <taxon>Pseudomonadati</taxon>
        <taxon>Nitrospirota</taxon>
        <taxon>Nitrospiria</taxon>
        <taxon>Nitrospirales</taxon>
        <taxon>Nitrospiraceae</taxon>
        <taxon>Leptospirillum</taxon>
    </lineage>
</organism>
<dbReference type="InterPro" id="IPR004089">
    <property type="entry name" value="MCPsignal_dom"/>
</dbReference>
<accession>B6AS74</accession>
<dbReference type="PANTHER" id="PTHR32089">
    <property type="entry name" value="METHYL-ACCEPTING CHEMOTAXIS PROTEIN MCPB"/>
    <property type="match status" value="1"/>
</dbReference>
<feature type="domain" description="Methyl-accepting transducer" evidence="3">
    <location>
        <begin position="66"/>
        <end position="164"/>
    </location>
</feature>
<evidence type="ECO:0000313" key="4">
    <source>
        <dbReference type="EMBL" id="EDZ38308.1"/>
    </source>
</evidence>
<dbReference type="Gene3D" id="1.10.287.950">
    <property type="entry name" value="Methyl-accepting chemotaxis protein"/>
    <property type="match status" value="1"/>
</dbReference>
<sequence length="232" mass="26061">MAQTHAVSTLHRKGGEDGRQELGEILTNLAFLKNYLSQFEEVKRLNDENVSGLATILEEYRDRVNINELISDGQHVLSNLERFRSVLNDISGIGKEIKEISTQVNLLSINAAIEAAHAKEAGRGFAVVADEIKKLSDRTRKSVEEIDRTISSIRSELQRVTENMTVLNGRMSEMQSFGSMQESQLLKMKETMDSSLLKRLVGVALKRQEHIFASFRAVFSKLFAFGEKKSVS</sequence>
<dbReference type="PANTHER" id="PTHR32089:SF112">
    <property type="entry name" value="LYSOZYME-LIKE PROTEIN-RELATED"/>
    <property type="match status" value="1"/>
</dbReference>
<dbReference type="SUPFAM" id="SSF58104">
    <property type="entry name" value="Methyl-accepting chemotaxis protein (MCP) signaling domain"/>
    <property type="match status" value="1"/>
</dbReference>
<dbReference type="SMART" id="SM00283">
    <property type="entry name" value="MA"/>
    <property type="match status" value="1"/>
</dbReference>
<evidence type="ECO:0000256" key="1">
    <source>
        <dbReference type="ARBA" id="ARBA00023224"/>
    </source>
</evidence>
<dbReference type="Pfam" id="PF00015">
    <property type="entry name" value="MCPsignal"/>
    <property type="match status" value="1"/>
</dbReference>
<name>B6AS74_9BACT</name>
<reference evidence="4" key="2">
    <citation type="journal article" date="2008" name="PLoS Biol.">
        <title>Population genomic analysis of strain variation in Leptospirillum group II bacteria involved in acid mine drainage formation.</title>
        <authorList>
            <person name="Simmons S.L."/>
            <person name="Dibartolo G."/>
            <person name="Denef V.J."/>
            <person name="Goltsman D.S."/>
            <person name="Thelen M.P."/>
            <person name="Banfield J.F."/>
        </authorList>
    </citation>
    <scope>NUCLEOTIDE SEQUENCE [LARGE SCALE GENOMIC DNA]</scope>
</reference>